<feature type="domain" description="B box-type" evidence="8">
    <location>
        <begin position="87"/>
        <end position="128"/>
    </location>
</feature>
<dbReference type="PANTHER" id="PTHR25462:SF296">
    <property type="entry name" value="MEIOTIC P26, ISOFORM F"/>
    <property type="match status" value="1"/>
</dbReference>
<evidence type="ECO:0000256" key="6">
    <source>
        <dbReference type="SAM" id="MobiDB-lite"/>
    </source>
</evidence>
<dbReference type="SMART" id="SM00336">
    <property type="entry name" value="BBOX"/>
    <property type="match status" value="1"/>
</dbReference>
<dbReference type="PROSITE" id="PS50089">
    <property type="entry name" value="ZF_RING_2"/>
    <property type="match status" value="1"/>
</dbReference>
<keyword evidence="2 4" id="KW-0863">Zinc-finger</keyword>
<feature type="coiled-coil region" evidence="5">
    <location>
        <begin position="139"/>
        <end position="238"/>
    </location>
</feature>
<feature type="region of interest" description="Disordered" evidence="6">
    <location>
        <begin position="459"/>
        <end position="489"/>
    </location>
</feature>
<gene>
    <name evidence="9" type="ORF">BaRGS_00032745</name>
</gene>
<sequence>MATGYSSDPGQKNLVCAVCREVFTSPRLLPCHHTFCLSCLEGLARINGQFFPCPACRKRTRVPDGGVSVFQVNFYITEKELELARRPGPRMCPTHEDERLRFLCLQCDTVICRDCKLTKHDGHRSEDLSEAAARCKASLETAQSRLEECIRVVEDKLKEAQEDQAAAQKKREVIEKEIDNRHAVLVAAADKWRDRAKDDLENMAEETEEKLATSTQQVQKALDSLLDLQQRVQYAQEEGHPLEVVEIDREMRTGRGCPEELVKTKTDLPVDTVLLGLHCDVNSLEEDSIRLYIGSPVKLTRKKEGNKENVTFLTDCSEGSDRLFEVHAICKSYCVATRAACNYALDRSDRCRSETVVYEDLLFHRREVDSQKKKLSLKVYFRDQGAPDREEKASVLFSKSTTPVQIRMKSQGVYSVESLKISKLSTVSREKQLFTVRTQHLLAFDASSKEMLFALLEDQEQTERKPQKETTPSAETITPTKEEPELQAGPRGGVVRLFYNGQSNPIATYTPPQPTSLLTDVCFCHVDGHEKLLVSDWMNDAIHVVNVPKTWLEEGLELSDVKDADLKFERYLASGSGKIVRPTALNIDHDGNVLIGCGNGWVLRCIMG</sequence>
<dbReference type="SMART" id="SM00184">
    <property type="entry name" value="RING"/>
    <property type="match status" value="1"/>
</dbReference>
<dbReference type="PANTHER" id="PTHR25462">
    <property type="entry name" value="BONUS, ISOFORM C-RELATED"/>
    <property type="match status" value="1"/>
</dbReference>
<dbReference type="PROSITE" id="PS50119">
    <property type="entry name" value="ZF_BBOX"/>
    <property type="match status" value="1"/>
</dbReference>
<dbReference type="InterPro" id="IPR000315">
    <property type="entry name" value="Znf_B-box"/>
</dbReference>
<dbReference type="InterPro" id="IPR013083">
    <property type="entry name" value="Znf_RING/FYVE/PHD"/>
</dbReference>
<evidence type="ECO:0000259" key="7">
    <source>
        <dbReference type="PROSITE" id="PS50089"/>
    </source>
</evidence>
<keyword evidence="3" id="KW-0862">Zinc</keyword>
<evidence type="ECO:0000256" key="5">
    <source>
        <dbReference type="SAM" id="Coils"/>
    </source>
</evidence>
<dbReference type="EMBL" id="JACVVK020000387">
    <property type="protein sequence ID" value="KAK7476038.1"/>
    <property type="molecule type" value="Genomic_DNA"/>
</dbReference>
<dbReference type="Pfam" id="PF13445">
    <property type="entry name" value="zf-RING_UBOX"/>
    <property type="match status" value="1"/>
</dbReference>
<dbReference type="Proteomes" id="UP001519460">
    <property type="component" value="Unassembled WGS sequence"/>
</dbReference>
<proteinExistence type="predicted"/>
<dbReference type="InterPro" id="IPR017907">
    <property type="entry name" value="Znf_RING_CS"/>
</dbReference>
<dbReference type="InterPro" id="IPR047153">
    <property type="entry name" value="TRIM45/56/19-like"/>
</dbReference>
<dbReference type="InterPro" id="IPR027370">
    <property type="entry name" value="Znf-RING_euk"/>
</dbReference>
<evidence type="ECO:0000313" key="10">
    <source>
        <dbReference type="Proteomes" id="UP001519460"/>
    </source>
</evidence>
<dbReference type="Gene3D" id="3.30.160.60">
    <property type="entry name" value="Classic Zinc Finger"/>
    <property type="match status" value="1"/>
</dbReference>
<comment type="caution">
    <text evidence="9">The sequence shown here is derived from an EMBL/GenBank/DDBJ whole genome shotgun (WGS) entry which is preliminary data.</text>
</comment>
<evidence type="ECO:0000256" key="4">
    <source>
        <dbReference type="PROSITE-ProRule" id="PRU00024"/>
    </source>
</evidence>
<evidence type="ECO:0000259" key="8">
    <source>
        <dbReference type="PROSITE" id="PS50119"/>
    </source>
</evidence>
<dbReference type="PROSITE" id="PS00518">
    <property type="entry name" value="ZF_RING_1"/>
    <property type="match status" value="1"/>
</dbReference>
<evidence type="ECO:0000313" key="9">
    <source>
        <dbReference type="EMBL" id="KAK7476038.1"/>
    </source>
</evidence>
<dbReference type="Pfam" id="PF00643">
    <property type="entry name" value="zf-B_box"/>
    <property type="match status" value="1"/>
</dbReference>
<feature type="domain" description="RING-type" evidence="7">
    <location>
        <begin position="16"/>
        <end position="57"/>
    </location>
</feature>
<keyword evidence="5" id="KW-0175">Coiled coil</keyword>
<dbReference type="Gene3D" id="3.30.40.10">
    <property type="entry name" value="Zinc/RING finger domain, C3HC4 (zinc finger)"/>
    <property type="match status" value="1"/>
</dbReference>
<feature type="compositionally biased region" description="Polar residues" evidence="6">
    <location>
        <begin position="469"/>
        <end position="479"/>
    </location>
</feature>
<dbReference type="GO" id="GO:0008270">
    <property type="term" value="F:zinc ion binding"/>
    <property type="evidence" value="ECO:0007669"/>
    <property type="project" value="UniProtKB-KW"/>
</dbReference>
<dbReference type="InterPro" id="IPR001841">
    <property type="entry name" value="Znf_RING"/>
</dbReference>
<reference evidence="9 10" key="1">
    <citation type="journal article" date="2023" name="Sci. Data">
        <title>Genome assembly of the Korean intertidal mud-creeper Batillaria attramentaria.</title>
        <authorList>
            <person name="Patra A.K."/>
            <person name="Ho P.T."/>
            <person name="Jun S."/>
            <person name="Lee S.J."/>
            <person name="Kim Y."/>
            <person name="Won Y.J."/>
        </authorList>
    </citation>
    <scope>NUCLEOTIDE SEQUENCE [LARGE SCALE GENOMIC DNA]</scope>
    <source>
        <strain evidence="9">Wonlab-2016</strain>
    </source>
</reference>
<keyword evidence="1" id="KW-0479">Metal-binding</keyword>
<keyword evidence="10" id="KW-1185">Reference proteome</keyword>
<accession>A0ABD0JMV7</accession>
<protein>
    <submittedName>
        <fullName evidence="9">Uncharacterized protein</fullName>
    </submittedName>
</protein>
<dbReference type="SUPFAM" id="SSF57850">
    <property type="entry name" value="RING/U-box"/>
    <property type="match status" value="1"/>
</dbReference>
<organism evidence="9 10">
    <name type="scientific">Batillaria attramentaria</name>
    <dbReference type="NCBI Taxonomy" id="370345"/>
    <lineage>
        <taxon>Eukaryota</taxon>
        <taxon>Metazoa</taxon>
        <taxon>Spiralia</taxon>
        <taxon>Lophotrochozoa</taxon>
        <taxon>Mollusca</taxon>
        <taxon>Gastropoda</taxon>
        <taxon>Caenogastropoda</taxon>
        <taxon>Sorbeoconcha</taxon>
        <taxon>Cerithioidea</taxon>
        <taxon>Batillariidae</taxon>
        <taxon>Batillaria</taxon>
    </lineage>
</organism>
<evidence type="ECO:0000256" key="3">
    <source>
        <dbReference type="ARBA" id="ARBA00022833"/>
    </source>
</evidence>
<dbReference type="SUPFAM" id="SSF101898">
    <property type="entry name" value="NHL repeat"/>
    <property type="match status" value="1"/>
</dbReference>
<name>A0ABD0JMV7_9CAEN</name>
<evidence type="ECO:0000256" key="2">
    <source>
        <dbReference type="ARBA" id="ARBA00022771"/>
    </source>
</evidence>
<dbReference type="SUPFAM" id="SSF57845">
    <property type="entry name" value="B-box zinc-binding domain"/>
    <property type="match status" value="1"/>
</dbReference>
<dbReference type="AlphaFoldDB" id="A0ABD0JMV7"/>
<evidence type="ECO:0000256" key="1">
    <source>
        <dbReference type="ARBA" id="ARBA00022723"/>
    </source>
</evidence>